<dbReference type="SUPFAM" id="SSF117991">
    <property type="entry name" value="YbeD/HP0495-like"/>
    <property type="match status" value="1"/>
</dbReference>
<evidence type="ECO:0000313" key="2">
    <source>
        <dbReference type="Proteomes" id="UP000038055"/>
    </source>
</evidence>
<gene>
    <name evidence="1" type="ORF">CCYN2B_120125</name>
</gene>
<sequence length="108" mass="12361">MKTAIFAKKVLMMKSEQELAEFYERLKKELEETTSFPTSYLYKFIIPTDAQKIETLNSVFEKTDAEIKTRPSSNGKYTGVSVTVILQNPDEVIHYYKEAGKIEGIVSL</sequence>
<dbReference type="eggNOG" id="COG2921">
    <property type="taxonomic scope" value="Bacteria"/>
</dbReference>
<dbReference type="EMBL" id="CDOD01000004">
    <property type="protein sequence ID" value="CEN32843.1"/>
    <property type="molecule type" value="Genomic_DNA"/>
</dbReference>
<reference evidence="2" key="1">
    <citation type="submission" date="2015-01" db="EMBL/GenBank/DDBJ databases">
        <authorList>
            <person name="MANFREDI Pablo"/>
        </authorList>
    </citation>
    <scope>NUCLEOTIDE SEQUENCE [LARGE SCALE GENOMIC DNA]</scope>
    <source>
        <strain evidence="2">Ccyn2B</strain>
    </source>
</reference>
<proteinExistence type="predicted"/>
<dbReference type="InterPro" id="IPR007454">
    <property type="entry name" value="UPF0250_YbeD-like"/>
</dbReference>
<dbReference type="Proteomes" id="UP000038055">
    <property type="component" value="Unassembled WGS sequence"/>
</dbReference>
<dbReference type="Pfam" id="PF04359">
    <property type="entry name" value="DUF493"/>
    <property type="match status" value="1"/>
</dbReference>
<accession>A0A0B7H5F2</accession>
<dbReference type="AlphaFoldDB" id="A0A0B7H5F2"/>
<dbReference type="InterPro" id="IPR027471">
    <property type="entry name" value="YbeD-like_sf"/>
</dbReference>
<dbReference type="STRING" id="28189.CCYN74_110070"/>
<keyword evidence="2" id="KW-1185">Reference proteome</keyword>
<name>A0A0B7H5F2_9FLAO</name>
<organism evidence="1 2">
    <name type="scientific">Capnocytophaga cynodegmi</name>
    <dbReference type="NCBI Taxonomy" id="28189"/>
    <lineage>
        <taxon>Bacteria</taxon>
        <taxon>Pseudomonadati</taxon>
        <taxon>Bacteroidota</taxon>
        <taxon>Flavobacteriia</taxon>
        <taxon>Flavobacteriales</taxon>
        <taxon>Flavobacteriaceae</taxon>
        <taxon>Capnocytophaga</taxon>
    </lineage>
</organism>
<evidence type="ECO:0008006" key="3">
    <source>
        <dbReference type="Google" id="ProtNLM"/>
    </source>
</evidence>
<evidence type="ECO:0000313" key="1">
    <source>
        <dbReference type="EMBL" id="CEN32843.1"/>
    </source>
</evidence>
<dbReference type="Gene3D" id="3.30.70.260">
    <property type="match status" value="1"/>
</dbReference>
<protein>
    <recommendedName>
        <fullName evidence="3">DUF493 domain-containing protein</fullName>
    </recommendedName>
</protein>